<comment type="caution">
    <text evidence="2">The sequence shown here is derived from an EMBL/GenBank/DDBJ whole genome shotgun (WGS) entry which is preliminary data.</text>
</comment>
<accession>A0A1Q6TAB1</accession>
<gene>
    <name evidence="2" type="ORF">DWY29_11545</name>
</gene>
<dbReference type="EMBL" id="QRUN01000017">
    <property type="protein sequence ID" value="RGR66984.1"/>
    <property type="molecule type" value="Genomic_DNA"/>
</dbReference>
<reference evidence="2 3" key="1">
    <citation type="submission" date="2018-08" db="EMBL/GenBank/DDBJ databases">
        <title>A genome reference for cultivated species of the human gut microbiota.</title>
        <authorList>
            <person name="Zou Y."/>
            <person name="Xue W."/>
            <person name="Luo G."/>
        </authorList>
    </citation>
    <scope>NUCLEOTIDE SEQUENCE [LARGE SCALE GENOMIC DNA]</scope>
    <source>
        <strain evidence="2 3">AF24-4</strain>
    </source>
</reference>
<dbReference type="AlphaFoldDB" id="A0A1Q6TAB1"/>
<evidence type="ECO:0000313" key="2">
    <source>
        <dbReference type="EMBL" id="RGR66984.1"/>
    </source>
</evidence>
<dbReference type="PANTHER" id="PTHR39966:SF3">
    <property type="entry name" value="DUF438 DOMAIN-CONTAINING PROTEIN"/>
    <property type="match status" value="1"/>
</dbReference>
<name>A0A1Q6TAB1_9FIRM</name>
<proteinExistence type="predicted"/>
<dbReference type="Pfam" id="PF01814">
    <property type="entry name" value="Hemerythrin"/>
    <property type="match status" value="1"/>
</dbReference>
<sequence>MRIVKIQKKETIYENKSHSIIAKRSVGSMNREEQIANAEKATVDSIREQRFAKTAELVKIPGHPLHTFTLENEALAKTIKKCREALKSGHVEYKLIEEVRQLAIHYAKKGDLLYPHLKVKYEISGPSDVMWTVDDEIRDEFAALAKKADSQDDEWKKRFEAALTRADEMIYKEANILFPNCAFNFTDEEWFGIYRDSKDYAECLGVENGVWEDAEKAQDVKTPSISQDEIVMAGGHMTVEQLTAMLNTIPLEISFVDTDNINRFFNEGPKMFKRPGMAIDREVFSCHPPKIEQQVRRIIEEFRAGTLDKVPVWMDKNGRTMLVTYMAVRDKSGKYLGTMELVQDMEFAKEYFQK</sequence>
<dbReference type="Pfam" id="PF13596">
    <property type="entry name" value="PAS_10"/>
    <property type="match status" value="1"/>
</dbReference>
<dbReference type="Proteomes" id="UP000285820">
    <property type="component" value="Unassembled WGS sequence"/>
</dbReference>
<feature type="domain" description="Hemerythrin-like" evidence="1">
    <location>
        <begin position="63"/>
        <end position="179"/>
    </location>
</feature>
<dbReference type="Gene3D" id="1.20.120.520">
    <property type="entry name" value="nmb1532 protein domain like"/>
    <property type="match status" value="1"/>
</dbReference>
<dbReference type="PANTHER" id="PTHR39966">
    <property type="entry name" value="BLL2471 PROTEIN-RELATED"/>
    <property type="match status" value="1"/>
</dbReference>
<dbReference type="GO" id="GO:0005886">
    <property type="term" value="C:plasma membrane"/>
    <property type="evidence" value="ECO:0007669"/>
    <property type="project" value="TreeGrafter"/>
</dbReference>
<evidence type="ECO:0000259" key="1">
    <source>
        <dbReference type="Pfam" id="PF01814"/>
    </source>
</evidence>
<organism evidence="2 3">
    <name type="scientific">Roseburia inulinivorans</name>
    <dbReference type="NCBI Taxonomy" id="360807"/>
    <lineage>
        <taxon>Bacteria</taxon>
        <taxon>Bacillati</taxon>
        <taxon>Bacillota</taxon>
        <taxon>Clostridia</taxon>
        <taxon>Lachnospirales</taxon>
        <taxon>Lachnospiraceae</taxon>
        <taxon>Roseburia</taxon>
    </lineage>
</organism>
<dbReference type="InterPro" id="IPR012312">
    <property type="entry name" value="Hemerythrin-like"/>
</dbReference>
<protein>
    <submittedName>
        <fullName evidence="2">DUF438 domain-containing protein</fullName>
    </submittedName>
</protein>
<evidence type="ECO:0000313" key="3">
    <source>
        <dbReference type="Proteomes" id="UP000285820"/>
    </source>
</evidence>